<dbReference type="EMBL" id="FOCT01000006">
    <property type="protein sequence ID" value="SEN70810.1"/>
    <property type="molecule type" value="Genomic_DNA"/>
</dbReference>
<dbReference type="InterPro" id="IPR010064">
    <property type="entry name" value="HK97-gp10_tail"/>
</dbReference>
<protein>
    <submittedName>
        <fullName evidence="1">Phage protein, HK97 gp10 family</fullName>
    </submittedName>
</protein>
<accession>A0A1H8IPG9</accession>
<dbReference type="Proteomes" id="UP000183898">
    <property type="component" value="Unassembled WGS sequence"/>
</dbReference>
<sequence>MAEKSISVHGLSEATKAIYAYSQQLGDRVVRGSLRVGANYIARIARASAPVKTSALKRRGIIVRNSKIHRGKSSKDMIGVYLTIARKKKDDPYYGKFQEAGWRAGKRVMPGKLFIDKAFEQNKEKAAEAIQQSAIAASEVLKRKVGL</sequence>
<evidence type="ECO:0000313" key="2">
    <source>
        <dbReference type="Proteomes" id="UP000183898"/>
    </source>
</evidence>
<dbReference type="RefSeq" id="WP_074746301.1">
    <property type="nucleotide sequence ID" value="NZ_FOCT01000006.1"/>
</dbReference>
<name>A0A1H8IPG9_9PROT</name>
<evidence type="ECO:0000313" key="1">
    <source>
        <dbReference type="EMBL" id="SEN70810.1"/>
    </source>
</evidence>
<organism evidence="1 2">
    <name type="scientific">Nitrosospira multiformis</name>
    <dbReference type="NCBI Taxonomy" id="1231"/>
    <lineage>
        <taxon>Bacteria</taxon>
        <taxon>Pseudomonadati</taxon>
        <taxon>Pseudomonadota</taxon>
        <taxon>Betaproteobacteria</taxon>
        <taxon>Nitrosomonadales</taxon>
        <taxon>Nitrosomonadaceae</taxon>
        <taxon>Nitrosospira</taxon>
    </lineage>
</organism>
<proteinExistence type="predicted"/>
<dbReference type="NCBIfam" id="TIGR01725">
    <property type="entry name" value="phge_HK97_gp10"/>
    <property type="match status" value="1"/>
</dbReference>
<dbReference type="AlphaFoldDB" id="A0A1H8IPG9"/>
<gene>
    <name evidence="1" type="ORF">SAMN05216404_106149</name>
</gene>
<reference evidence="1 2" key="1">
    <citation type="submission" date="2016-10" db="EMBL/GenBank/DDBJ databases">
        <authorList>
            <person name="de Groot N.N."/>
        </authorList>
    </citation>
    <scope>NUCLEOTIDE SEQUENCE [LARGE SCALE GENOMIC DNA]</scope>
    <source>
        <strain evidence="1 2">Nl18</strain>
    </source>
</reference>